<accession>A0A2R6W2U7</accession>
<gene>
    <name evidence="1" type="ORF">MARPO_0171s0022</name>
</gene>
<evidence type="ECO:0000313" key="1">
    <source>
        <dbReference type="EMBL" id="PTQ28180.1"/>
    </source>
</evidence>
<dbReference type="Proteomes" id="UP000244005">
    <property type="component" value="Unassembled WGS sequence"/>
</dbReference>
<proteinExistence type="predicted"/>
<protein>
    <submittedName>
        <fullName evidence="1">Uncharacterized protein</fullName>
    </submittedName>
</protein>
<dbReference type="Gramene" id="Mp5g06610.1">
    <property type="protein sequence ID" value="Mp5g06610.1.cds1"/>
    <property type="gene ID" value="Mp5g06610"/>
</dbReference>
<sequence>MHSSDAVNNEAPEADGMQGSFWCCWAQKTCGVVEMLIFQHSRPFPLISHADNPSLDLQRRYSQQVEALPTLRAPCPKSMTRCEYPLLPSPLLSWPHECRLWAPRVPARVLVSRTSSHTPSPDVHDPPRCGFVLPSSQVLENFCFSLVGLPILRSDDDLVTRKPKESHGKVSTKQSNEIYLSHHTHILFR</sequence>
<organism evidence="1 2">
    <name type="scientific">Marchantia polymorpha</name>
    <name type="common">Common liverwort</name>
    <name type="synonym">Marchantia aquatica</name>
    <dbReference type="NCBI Taxonomy" id="3197"/>
    <lineage>
        <taxon>Eukaryota</taxon>
        <taxon>Viridiplantae</taxon>
        <taxon>Streptophyta</taxon>
        <taxon>Embryophyta</taxon>
        <taxon>Marchantiophyta</taxon>
        <taxon>Marchantiopsida</taxon>
        <taxon>Marchantiidae</taxon>
        <taxon>Marchantiales</taxon>
        <taxon>Marchantiaceae</taxon>
        <taxon>Marchantia</taxon>
    </lineage>
</organism>
<dbReference type="AlphaFoldDB" id="A0A2R6W2U7"/>
<keyword evidence="2" id="KW-1185">Reference proteome</keyword>
<evidence type="ECO:0000313" key="2">
    <source>
        <dbReference type="Proteomes" id="UP000244005"/>
    </source>
</evidence>
<dbReference type="EMBL" id="KZ772841">
    <property type="protein sequence ID" value="PTQ28180.1"/>
    <property type="molecule type" value="Genomic_DNA"/>
</dbReference>
<name>A0A2R6W2U7_MARPO</name>
<reference evidence="2" key="1">
    <citation type="journal article" date="2017" name="Cell">
        <title>Insights into land plant evolution garnered from the Marchantia polymorpha genome.</title>
        <authorList>
            <person name="Bowman J.L."/>
            <person name="Kohchi T."/>
            <person name="Yamato K.T."/>
            <person name="Jenkins J."/>
            <person name="Shu S."/>
            <person name="Ishizaki K."/>
            <person name="Yamaoka S."/>
            <person name="Nishihama R."/>
            <person name="Nakamura Y."/>
            <person name="Berger F."/>
            <person name="Adam C."/>
            <person name="Aki S.S."/>
            <person name="Althoff F."/>
            <person name="Araki T."/>
            <person name="Arteaga-Vazquez M.A."/>
            <person name="Balasubrmanian S."/>
            <person name="Barry K."/>
            <person name="Bauer D."/>
            <person name="Boehm C.R."/>
            <person name="Briginshaw L."/>
            <person name="Caballero-Perez J."/>
            <person name="Catarino B."/>
            <person name="Chen F."/>
            <person name="Chiyoda S."/>
            <person name="Chovatia M."/>
            <person name="Davies K.M."/>
            <person name="Delmans M."/>
            <person name="Demura T."/>
            <person name="Dierschke T."/>
            <person name="Dolan L."/>
            <person name="Dorantes-Acosta A.E."/>
            <person name="Eklund D.M."/>
            <person name="Florent S.N."/>
            <person name="Flores-Sandoval E."/>
            <person name="Fujiyama A."/>
            <person name="Fukuzawa H."/>
            <person name="Galik B."/>
            <person name="Grimanelli D."/>
            <person name="Grimwood J."/>
            <person name="Grossniklaus U."/>
            <person name="Hamada T."/>
            <person name="Haseloff J."/>
            <person name="Hetherington A.J."/>
            <person name="Higo A."/>
            <person name="Hirakawa Y."/>
            <person name="Hundley H.N."/>
            <person name="Ikeda Y."/>
            <person name="Inoue K."/>
            <person name="Inoue S.I."/>
            <person name="Ishida S."/>
            <person name="Jia Q."/>
            <person name="Kakita M."/>
            <person name="Kanazawa T."/>
            <person name="Kawai Y."/>
            <person name="Kawashima T."/>
            <person name="Kennedy M."/>
            <person name="Kinose K."/>
            <person name="Kinoshita T."/>
            <person name="Kohara Y."/>
            <person name="Koide E."/>
            <person name="Komatsu K."/>
            <person name="Kopischke S."/>
            <person name="Kubo M."/>
            <person name="Kyozuka J."/>
            <person name="Lagercrantz U."/>
            <person name="Lin S.S."/>
            <person name="Lindquist E."/>
            <person name="Lipzen A.M."/>
            <person name="Lu C.W."/>
            <person name="De Luna E."/>
            <person name="Martienssen R.A."/>
            <person name="Minamino N."/>
            <person name="Mizutani M."/>
            <person name="Mizutani M."/>
            <person name="Mochizuki N."/>
            <person name="Monte I."/>
            <person name="Mosher R."/>
            <person name="Nagasaki H."/>
            <person name="Nakagami H."/>
            <person name="Naramoto S."/>
            <person name="Nishitani K."/>
            <person name="Ohtani M."/>
            <person name="Okamoto T."/>
            <person name="Okumura M."/>
            <person name="Phillips J."/>
            <person name="Pollak B."/>
            <person name="Reinders A."/>
            <person name="Rovekamp M."/>
            <person name="Sano R."/>
            <person name="Sawa S."/>
            <person name="Schmid M.W."/>
            <person name="Shirakawa M."/>
            <person name="Solano R."/>
            <person name="Spunde A."/>
            <person name="Suetsugu N."/>
            <person name="Sugano S."/>
            <person name="Sugiyama A."/>
            <person name="Sun R."/>
            <person name="Suzuki Y."/>
            <person name="Takenaka M."/>
            <person name="Takezawa D."/>
            <person name="Tomogane H."/>
            <person name="Tsuzuki M."/>
            <person name="Ueda T."/>
            <person name="Umeda M."/>
            <person name="Ward J.M."/>
            <person name="Watanabe Y."/>
            <person name="Yazaki K."/>
            <person name="Yokoyama R."/>
            <person name="Yoshitake Y."/>
            <person name="Yotsui I."/>
            <person name="Zachgo S."/>
            <person name="Schmutz J."/>
        </authorList>
    </citation>
    <scope>NUCLEOTIDE SEQUENCE [LARGE SCALE GENOMIC DNA]</scope>
    <source>
        <strain evidence="2">Tak-1</strain>
    </source>
</reference>